<dbReference type="InterPro" id="IPR043502">
    <property type="entry name" value="DNA/RNA_pol_sf"/>
</dbReference>
<protein>
    <recommendedName>
        <fullName evidence="3">Secreted RxLR effector protein 161-like</fullName>
    </recommendedName>
</protein>
<name>A0A833XTH2_JUGRE</name>
<evidence type="ECO:0008006" key="3">
    <source>
        <dbReference type="Google" id="ProtNLM"/>
    </source>
</evidence>
<dbReference type="SUPFAM" id="SSF56672">
    <property type="entry name" value="DNA/RNA polymerases"/>
    <property type="match status" value="1"/>
</dbReference>
<organism evidence="1 2">
    <name type="scientific">Juglans regia</name>
    <name type="common">English walnut</name>
    <dbReference type="NCBI Taxonomy" id="51240"/>
    <lineage>
        <taxon>Eukaryota</taxon>
        <taxon>Viridiplantae</taxon>
        <taxon>Streptophyta</taxon>
        <taxon>Embryophyta</taxon>
        <taxon>Tracheophyta</taxon>
        <taxon>Spermatophyta</taxon>
        <taxon>Magnoliopsida</taxon>
        <taxon>eudicotyledons</taxon>
        <taxon>Gunneridae</taxon>
        <taxon>Pentapetalae</taxon>
        <taxon>rosids</taxon>
        <taxon>fabids</taxon>
        <taxon>Fagales</taxon>
        <taxon>Juglandaceae</taxon>
        <taxon>Juglans</taxon>
    </lineage>
</organism>
<reference evidence="1" key="1">
    <citation type="submission" date="2015-10" db="EMBL/GenBank/DDBJ databases">
        <authorList>
            <person name="Martinez-Garcia P.J."/>
            <person name="Crepeau M.W."/>
            <person name="Puiu D."/>
            <person name="Gonzalez-Ibeas D."/>
            <person name="Whalen J."/>
            <person name="Stevens K."/>
            <person name="Paul R."/>
            <person name="Butterfield T."/>
            <person name="Britton M."/>
            <person name="Reagan R."/>
            <person name="Chakraborty S."/>
            <person name="Walawage S.L."/>
            <person name="Vasquez-Gross H.A."/>
            <person name="Cardeno C."/>
            <person name="Famula R."/>
            <person name="Pratt K."/>
            <person name="Kuruganti S."/>
            <person name="Aradhya M.K."/>
            <person name="Leslie C.A."/>
            <person name="Dandekar A.M."/>
            <person name="Salzberg S.L."/>
            <person name="Wegrzyn J.L."/>
            <person name="Langley C.H."/>
            <person name="Neale D.B."/>
        </authorList>
    </citation>
    <scope>NUCLEOTIDE SEQUENCE</scope>
    <source>
        <tissue evidence="1">Leaves</tissue>
    </source>
</reference>
<dbReference type="PANTHER" id="PTHR11439">
    <property type="entry name" value="GAG-POL-RELATED RETROTRANSPOSON"/>
    <property type="match status" value="1"/>
</dbReference>
<dbReference type="AlphaFoldDB" id="A0A833XTH2"/>
<dbReference type="PANTHER" id="PTHR11439:SF487">
    <property type="entry name" value="RNA-DIRECTED DNA POLYMERASE"/>
    <property type="match status" value="1"/>
</dbReference>
<evidence type="ECO:0000313" key="1">
    <source>
        <dbReference type="EMBL" id="KAF5471374.1"/>
    </source>
</evidence>
<gene>
    <name evidence="1" type="ORF">F2P56_008183</name>
</gene>
<comment type="caution">
    <text evidence="1">The sequence shown here is derived from an EMBL/GenBank/DDBJ whole genome shotgun (WGS) entry which is preliminary data.</text>
</comment>
<proteinExistence type="predicted"/>
<evidence type="ECO:0000313" key="2">
    <source>
        <dbReference type="Proteomes" id="UP000619265"/>
    </source>
</evidence>
<dbReference type="CDD" id="cd09272">
    <property type="entry name" value="RNase_HI_RT_Ty1"/>
    <property type="match status" value="1"/>
</dbReference>
<dbReference type="EMBL" id="LIHL02000004">
    <property type="protein sequence ID" value="KAF5471374.1"/>
    <property type="molecule type" value="Genomic_DNA"/>
</dbReference>
<sequence length="236" mass="26759">MEQNLILNAESGDELEDPSQFRRLIGRLIYLTITRPDIGFSVQRLSQFMHRPRVPHMAAANRVVQYVKATIGLGLFFSSASIDFQLKVYTDSDWAACPDTRKSVTSYTVFLGSNLVSWKSKKQQTISRSSAESEYRAMATGVCEILWLKNLLADFGISQPTLMYCDSQAAIHIASNPVYQERTKHFEIDCHLVREKMQEIDCHLVREKMQAGVIKLFHVKTGCQIADILTKSLGLH</sequence>
<reference evidence="1" key="2">
    <citation type="submission" date="2020-03" db="EMBL/GenBank/DDBJ databases">
        <title>Walnut 2.0.</title>
        <authorList>
            <person name="Marrano A."/>
            <person name="Britton M."/>
            <person name="Zimin A.V."/>
            <person name="Zaini P.A."/>
            <person name="Workman R."/>
            <person name="Puiu D."/>
            <person name="Bianco L."/>
            <person name="Allen B.J."/>
            <person name="Troggio M."/>
            <person name="Leslie C.A."/>
            <person name="Timp W."/>
            <person name="Dendekar A."/>
            <person name="Salzberg S.L."/>
            <person name="Neale D.B."/>
        </authorList>
    </citation>
    <scope>NUCLEOTIDE SEQUENCE</scope>
    <source>
        <tissue evidence="1">Leaves</tissue>
    </source>
</reference>
<accession>A0A833XTH2</accession>
<dbReference type="Gramene" id="Jr04_00070_p1">
    <property type="protein sequence ID" value="cds.Jr04_00070_p1"/>
    <property type="gene ID" value="Jr04_00070"/>
</dbReference>
<dbReference type="Proteomes" id="UP000619265">
    <property type="component" value="Unassembled WGS sequence"/>
</dbReference>